<dbReference type="SUPFAM" id="SSF51161">
    <property type="entry name" value="Trimeric LpxA-like enzymes"/>
    <property type="match status" value="1"/>
</dbReference>
<accession>A0A1M5KXT9</accession>
<reference evidence="6 7" key="1">
    <citation type="submission" date="2016-11" db="EMBL/GenBank/DDBJ databases">
        <authorList>
            <person name="Jaros S."/>
            <person name="Januszkiewicz K."/>
            <person name="Wedrychowicz H."/>
        </authorList>
    </citation>
    <scope>NUCLEOTIDE SEQUENCE [LARGE SCALE GENOMIC DNA]</scope>
    <source>
        <strain evidence="6 7">DSM 24574</strain>
    </source>
</reference>
<keyword evidence="4" id="KW-0012">Acyltransferase</keyword>
<gene>
    <name evidence="6" type="ORF">SAMN04488109_0901</name>
</gene>
<name>A0A1M5KXT9_9BACT</name>
<keyword evidence="2 6" id="KW-0808">Transferase</keyword>
<keyword evidence="3" id="KW-0677">Repeat</keyword>
<organism evidence="6 7">
    <name type="scientific">Chryseolinea serpens</name>
    <dbReference type="NCBI Taxonomy" id="947013"/>
    <lineage>
        <taxon>Bacteria</taxon>
        <taxon>Pseudomonadati</taxon>
        <taxon>Bacteroidota</taxon>
        <taxon>Cytophagia</taxon>
        <taxon>Cytophagales</taxon>
        <taxon>Fulvivirgaceae</taxon>
        <taxon>Chryseolinea</taxon>
    </lineage>
</organism>
<evidence type="ECO:0000256" key="3">
    <source>
        <dbReference type="ARBA" id="ARBA00022737"/>
    </source>
</evidence>
<dbReference type="PANTHER" id="PTHR22916:SF3">
    <property type="entry name" value="UDP-GLCNAC:BETAGAL BETA-1,3-N-ACETYLGLUCOSAMINYLTRANSFERASE-LIKE PROTEIN 1"/>
    <property type="match status" value="1"/>
</dbReference>
<dbReference type="InterPro" id="IPR011004">
    <property type="entry name" value="Trimer_LpxA-like_sf"/>
</dbReference>
<dbReference type="Pfam" id="PF00535">
    <property type="entry name" value="Glycos_transf_2"/>
    <property type="match status" value="1"/>
</dbReference>
<evidence type="ECO:0000259" key="5">
    <source>
        <dbReference type="Pfam" id="PF00535"/>
    </source>
</evidence>
<dbReference type="PANTHER" id="PTHR22916">
    <property type="entry name" value="GLYCOSYLTRANSFERASE"/>
    <property type="match status" value="1"/>
</dbReference>
<evidence type="ECO:0000256" key="4">
    <source>
        <dbReference type="ARBA" id="ARBA00023315"/>
    </source>
</evidence>
<evidence type="ECO:0000256" key="1">
    <source>
        <dbReference type="ARBA" id="ARBA00007274"/>
    </source>
</evidence>
<dbReference type="OrthoDB" id="6307329at2"/>
<sequence>MDDRMNAPFFSIVIPTYNRADQLPVAIASVREQPFEDFEIVVVDDGSADNTRTVVESIGDARIRYHYQTNAGVTMARNAGAALARAPYLIFLDSDDRFTRGYLTKLHQGFTSGTFRMAFGFAKYYDPSGNLVRNHVPAKDNNKLYPPLTGAYAIDRELYLAMGGYDSQMAFSENTEFFLRLQVEKRVTEDVVFLVPDEGVLVNFRDTRERFNAYSAARYRSIGYFLKKHAAYFTQTPAAFVDYKSVYAVGAFQHGEYAEARRTMRQVIGKKPTRWKSYFQYLLFAIPALGKWYWRNPDATKEKETENNPQNQTKRMNGIGQDIGRYTASRSALKRLRTFLFHPGCRFMVMHRLCNRFPALHPVGLLARLWHKRLKVKFGFQIPYTTSIQPGFFLGHFGGIVINKQAKIGRNCNVAQGVTIGQVNRGEKVGCPTVGDRVWIGANAVVVGGVTIGNDVLIAPLTYINFDVPDHAVVIGNPAKIVSQSGSAGYNNNLV</sequence>
<dbReference type="InterPro" id="IPR045304">
    <property type="entry name" value="LbH_SAT"/>
</dbReference>
<feature type="domain" description="Glycosyltransferase 2-like" evidence="5">
    <location>
        <begin position="11"/>
        <end position="136"/>
    </location>
</feature>
<dbReference type="RefSeq" id="WP_084137897.1">
    <property type="nucleotide sequence ID" value="NZ_FQWQ01000001.1"/>
</dbReference>
<evidence type="ECO:0000313" key="7">
    <source>
        <dbReference type="Proteomes" id="UP000184212"/>
    </source>
</evidence>
<dbReference type="GO" id="GO:0016746">
    <property type="term" value="F:acyltransferase activity"/>
    <property type="evidence" value="ECO:0007669"/>
    <property type="project" value="UniProtKB-KW"/>
</dbReference>
<proteinExistence type="inferred from homology"/>
<evidence type="ECO:0000313" key="6">
    <source>
        <dbReference type="EMBL" id="SHG57557.1"/>
    </source>
</evidence>
<dbReference type="SUPFAM" id="SSF53448">
    <property type="entry name" value="Nucleotide-diphospho-sugar transferases"/>
    <property type="match status" value="1"/>
</dbReference>
<protein>
    <submittedName>
        <fullName evidence="6">Serine acetyltransferase</fullName>
    </submittedName>
</protein>
<dbReference type="CDD" id="cd03354">
    <property type="entry name" value="LbH_SAT"/>
    <property type="match status" value="1"/>
</dbReference>
<evidence type="ECO:0000256" key="2">
    <source>
        <dbReference type="ARBA" id="ARBA00022679"/>
    </source>
</evidence>
<dbReference type="EMBL" id="FQWQ01000001">
    <property type="protein sequence ID" value="SHG57557.1"/>
    <property type="molecule type" value="Genomic_DNA"/>
</dbReference>
<dbReference type="PROSITE" id="PS00101">
    <property type="entry name" value="HEXAPEP_TRANSFERASES"/>
    <property type="match status" value="1"/>
</dbReference>
<dbReference type="Pfam" id="PF00132">
    <property type="entry name" value="Hexapep"/>
    <property type="match status" value="1"/>
</dbReference>
<dbReference type="InterPro" id="IPR001451">
    <property type="entry name" value="Hexapep"/>
</dbReference>
<dbReference type="InterPro" id="IPR029044">
    <property type="entry name" value="Nucleotide-diphossugar_trans"/>
</dbReference>
<dbReference type="CDD" id="cd00761">
    <property type="entry name" value="Glyco_tranf_GTA_type"/>
    <property type="match status" value="1"/>
</dbReference>
<dbReference type="STRING" id="947013.SAMN04488109_0901"/>
<dbReference type="Proteomes" id="UP000184212">
    <property type="component" value="Unassembled WGS sequence"/>
</dbReference>
<keyword evidence="7" id="KW-1185">Reference proteome</keyword>
<dbReference type="InterPro" id="IPR018357">
    <property type="entry name" value="Hexapep_transf_CS"/>
</dbReference>
<dbReference type="AlphaFoldDB" id="A0A1M5KXT9"/>
<dbReference type="InterPro" id="IPR001173">
    <property type="entry name" value="Glyco_trans_2-like"/>
</dbReference>
<dbReference type="Gene3D" id="2.160.10.10">
    <property type="entry name" value="Hexapeptide repeat proteins"/>
    <property type="match status" value="1"/>
</dbReference>
<comment type="similarity">
    <text evidence="1">Belongs to the transferase hexapeptide repeat family.</text>
</comment>
<dbReference type="Gene3D" id="3.90.550.10">
    <property type="entry name" value="Spore Coat Polysaccharide Biosynthesis Protein SpsA, Chain A"/>
    <property type="match status" value="1"/>
</dbReference>
<dbReference type="GO" id="GO:0016758">
    <property type="term" value="F:hexosyltransferase activity"/>
    <property type="evidence" value="ECO:0007669"/>
    <property type="project" value="UniProtKB-ARBA"/>
</dbReference>